<dbReference type="InterPro" id="IPR002110">
    <property type="entry name" value="Ankyrin_rpt"/>
</dbReference>
<dbReference type="EMBL" id="LHQR01000065">
    <property type="protein sequence ID" value="KXG48760.1"/>
    <property type="molecule type" value="Genomic_DNA"/>
</dbReference>
<feature type="repeat" description="ANK" evidence="3">
    <location>
        <begin position="207"/>
        <end position="239"/>
    </location>
</feature>
<dbReference type="OrthoDB" id="341259at2759"/>
<keyword evidence="2 3" id="KW-0040">ANK repeat</keyword>
<evidence type="ECO:0000256" key="4">
    <source>
        <dbReference type="SAM" id="MobiDB-lite"/>
    </source>
</evidence>
<comment type="caution">
    <text evidence="6">The sequence shown here is derived from an EMBL/GenBank/DDBJ whole genome shotgun (WGS) entry which is preliminary data.</text>
</comment>
<accession>A0A135LIM0</accession>
<dbReference type="Pfam" id="PF12796">
    <property type="entry name" value="Ank_2"/>
    <property type="match status" value="2"/>
</dbReference>
<name>A0A135LIM0_PENPA</name>
<dbReference type="OMA" id="ANIQEYQ"/>
<evidence type="ECO:0000259" key="5">
    <source>
        <dbReference type="PROSITE" id="PS50181"/>
    </source>
</evidence>
<evidence type="ECO:0000256" key="3">
    <source>
        <dbReference type="PROSITE-ProRule" id="PRU00023"/>
    </source>
</evidence>
<keyword evidence="1" id="KW-0677">Repeat</keyword>
<dbReference type="PROSITE" id="PS50297">
    <property type="entry name" value="ANK_REP_REGION"/>
    <property type="match status" value="4"/>
</dbReference>
<feature type="repeat" description="ANK" evidence="3">
    <location>
        <begin position="237"/>
        <end position="265"/>
    </location>
</feature>
<protein>
    <recommendedName>
        <fullName evidence="5">F-box domain-containing protein</fullName>
    </recommendedName>
</protein>
<gene>
    <name evidence="6" type="ORF">PGRI_026300</name>
</gene>
<dbReference type="InterPro" id="IPR036770">
    <property type="entry name" value="Ankyrin_rpt-contain_sf"/>
</dbReference>
<dbReference type="InterPro" id="IPR001810">
    <property type="entry name" value="F-box_dom"/>
</dbReference>
<dbReference type="SMART" id="SM00248">
    <property type="entry name" value="ANK"/>
    <property type="match status" value="15"/>
</dbReference>
<feature type="domain" description="F-box" evidence="5">
    <location>
        <begin position="3"/>
        <end position="49"/>
    </location>
</feature>
<reference evidence="6 7" key="1">
    <citation type="journal article" date="2016" name="BMC Genomics">
        <title>Genome sequencing and secondary metabolism of the postharvest pathogen Penicillium griseofulvum.</title>
        <authorList>
            <person name="Banani H."/>
            <person name="Marcet-Houben M."/>
            <person name="Ballester A.R."/>
            <person name="Abbruscato P."/>
            <person name="Gonzalez-Candelas L."/>
            <person name="Gabaldon T."/>
            <person name="Spadaro D."/>
        </authorList>
    </citation>
    <scope>NUCLEOTIDE SEQUENCE [LARGE SCALE GENOMIC DNA]</scope>
    <source>
        <strain evidence="6 7">PG3</strain>
    </source>
</reference>
<dbReference type="STRING" id="5078.A0A135LIM0"/>
<dbReference type="PANTHER" id="PTHR24198">
    <property type="entry name" value="ANKYRIN REPEAT AND PROTEIN KINASE DOMAIN-CONTAINING PROTEIN"/>
    <property type="match status" value="1"/>
</dbReference>
<dbReference type="PANTHER" id="PTHR24198:SF165">
    <property type="entry name" value="ANKYRIN REPEAT-CONTAINING PROTEIN-RELATED"/>
    <property type="match status" value="1"/>
</dbReference>
<dbReference type="AlphaFoldDB" id="A0A135LIM0"/>
<feature type="repeat" description="ANK" evidence="3">
    <location>
        <begin position="269"/>
        <end position="297"/>
    </location>
</feature>
<evidence type="ECO:0000313" key="7">
    <source>
        <dbReference type="Proteomes" id="UP000070168"/>
    </source>
</evidence>
<proteinExistence type="predicted"/>
<organism evidence="6 7">
    <name type="scientific">Penicillium patulum</name>
    <name type="common">Penicillium griseofulvum</name>
    <dbReference type="NCBI Taxonomy" id="5078"/>
    <lineage>
        <taxon>Eukaryota</taxon>
        <taxon>Fungi</taxon>
        <taxon>Dikarya</taxon>
        <taxon>Ascomycota</taxon>
        <taxon>Pezizomycotina</taxon>
        <taxon>Eurotiomycetes</taxon>
        <taxon>Eurotiomycetidae</taxon>
        <taxon>Eurotiales</taxon>
        <taxon>Aspergillaceae</taxon>
        <taxon>Penicillium</taxon>
    </lineage>
</organism>
<dbReference type="PRINTS" id="PR01415">
    <property type="entry name" value="ANKYRIN"/>
</dbReference>
<dbReference type="SUPFAM" id="SSF48403">
    <property type="entry name" value="Ankyrin repeat"/>
    <property type="match status" value="3"/>
</dbReference>
<keyword evidence="7" id="KW-1185">Reference proteome</keyword>
<dbReference type="Pfam" id="PF13637">
    <property type="entry name" value="Ank_4"/>
    <property type="match status" value="1"/>
</dbReference>
<evidence type="ECO:0000313" key="6">
    <source>
        <dbReference type="EMBL" id="KXG48760.1"/>
    </source>
</evidence>
<dbReference type="PROSITE" id="PS50181">
    <property type="entry name" value="FBOX"/>
    <property type="match status" value="1"/>
</dbReference>
<dbReference type="Proteomes" id="UP000070168">
    <property type="component" value="Unassembled WGS sequence"/>
</dbReference>
<dbReference type="GeneID" id="63705643"/>
<sequence length="872" mass="96669">MPSMSLTRLPAELIHIIVKFIEEARYLNSLAQTCSRLHVLLNPVLYQNSNRSLHGFPLVWAAKNSAEATLKRAFDAGASTHSCHYNFRRSLVAAVDKSHEPIVRMILEQNKDPGIFTQDQRCELCEDQRSEAASKVLHPLYLAAVRGNVGIVNLLLAHKVTFEHDHDCCGETCFDLVFAAVENGHLAVVKVLIEAGYDLNDTQSVYWHKQPLHAAVLQGDTKMVEYLLDGGSEPSPQEEPPLMSAARNGDMDIVKLLVERGADPNKRFCGATALSCAAGDGHAEIVEVLLDHGADPDPDMAQGWLSTLYHVAIHGQLQILDLLLARGVDIHPKEPTKKCILLSSIVGNTSWRSVERQKQAAFADFFRTFVDFEDMINDKDYETQAEILYIAIGYGWDDIAKRVLENGFSADGSYRRCETRYERPILQAIDNGHIGITKLLVEHGANIQEYQGEIRVLVERGANAQEYPGEIMDEGALSLAIQLGNVPIAELLLDHGADINCVSSRGETALAEAAMVSADMFRMLLDRGADPTKTPVSADGTFNPSSGETAITRALYFGAVDVVQILVDRGIELEMPPLPKQQQRPRSHQGPNFLKSPKKLIEEAFLGGEEMAELVLDRGLLKIDPESSEAQEGLVHAVQFGMTGVVKRLLERGVDPKLPSLYTQLSLLVAAIYSPHTEGSSNATAILDLLLAHGADIEERCYPGMTPLYRIVMHVNAKKEWVCDQAEVRLLLERGADPFAEHDHWGVLVTETSDAHAHSDSPFMSRRSIQSPNTGTDDDDDDHPPSRMVKFVRQRNGLTGHDGHDDPFLACMRLGNKAVLKLMLDAIDRKGIPLEELKHRLDQARIEATENGNLRLLPIIEDYYWAKRYPCK</sequence>
<evidence type="ECO:0000256" key="2">
    <source>
        <dbReference type="ARBA" id="ARBA00023043"/>
    </source>
</evidence>
<dbReference type="Gene3D" id="1.25.40.20">
    <property type="entry name" value="Ankyrin repeat-containing domain"/>
    <property type="match status" value="4"/>
</dbReference>
<dbReference type="RefSeq" id="XP_040647296.1">
    <property type="nucleotide sequence ID" value="XM_040790343.1"/>
</dbReference>
<feature type="repeat" description="ANK" evidence="3">
    <location>
        <begin position="472"/>
        <end position="504"/>
    </location>
</feature>
<evidence type="ECO:0000256" key="1">
    <source>
        <dbReference type="ARBA" id="ARBA00022737"/>
    </source>
</evidence>
<feature type="region of interest" description="Disordered" evidence="4">
    <location>
        <begin position="756"/>
        <end position="787"/>
    </location>
</feature>
<dbReference type="PROSITE" id="PS50088">
    <property type="entry name" value="ANK_REPEAT"/>
    <property type="match status" value="4"/>
</dbReference>